<comment type="similarity">
    <text evidence="7">Belongs to the transglycosylase MltG family.</text>
</comment>
<dbReference type="NCBIfam" id="TIGR00247">
    <property type="entry name" value="endolytic transglycosylase MltG"/>
    <property type="match status" value="1"/>
</dbReference>
<evidence type="ECO:0000313" key="10">
    <source>
        <dbReference type="Proteomes" id="UP000248606"/>
    </source>
</evidence>
<feature type="transmembrane region" description="Helical" evidence="7">
    <location>
        <begin position="57"/>
        <end position="77"/>
    </location>
</feature>
<dbReference type="HAMAP" id="MF_02065">
    <property type="entry name" value="MltG"/>
    <property type="match status" value="1"/>
</dbReference>
<dbReference type="InterPro" id="IPR003770">
    <property type="entry name" value="MLTG-like"/>
</dbReference>
<feature type="region of interest" description="Disordered" evidence="8">
    <location>
        <begin position="1"/>
        <end position="48"/>
    </location>
</feature>
<name>A0A2W5IDQ7_9ACTN</name>
<feature type="compositionally biased region" description="Polar residues" evidence="8">
    <location>
        <begin position="39"/>
        <end position="48"/>
    </location>
</feature>
<protein>
    <recommendedName>
        <fullName evidence="7">Endolytic murein transglycosylase</fullName>
        <ecNumber evidence="7">4.2.2.29</ecNumber>
    </recommendedName>
    <alternativeName>
        <fullName evidence="7">Peptidoglycan lytic transglycosylase</fullName>
    </alternativeName>
    <alternativeName>
        <fullName evidence="7">Peptidoglycan polymerization terminase</fullName>
    </alternativeName>
</protein>
<gene>
    <name evidence="7 9" type="primary">mltG</name>
    <name evidence="9" type="ORF">DI579_01805</name>
</gene>
<evidence type="ECO:0000256" key="2">
    <source>
        <dbReference type="ARBA" id="ARBA00022692"/>
    </source>
</evidence>
<evidence type="ECO:0000256" key="4">
    <source>
        <dbReference type="ARBA" id="ARBA00023136"/>
    </source>
</evidence>
<dbReference type="AlphaFoldDB" id="A0A2W5IDQ7"/>
<evidence type="ECO:0000256" key="5">
    <source>
        <dbReference type="ARBA" id="ARBA00023239"/>
    </source>
</evidence>
<keyword evidence="6 7" id="KW-0961">Cell wall biogenesis/degradation</keyword>
<dbReference type="Pfam" id="PF02618">
    <property type="entry name" value="YceG"/>
    <property type="match status" value="1"/>
</dbReference>
<keyword evidence="1 7" id="KW-1003">Cell membrane</keyword>
<organism evidence="9 10">
    <name type="scientific">Lawsonella clevelandensis</name>
    <dbReference type="NCBI Taxonomy" id="1528099"/>
    <lineage>
        <taxon>Bacteria</taxon>
        <taxon>Bacillati</taxon>
        <taxon>Actinomycetota</taxon>
        <taxon>Actinomycetes</taxon>
        <taxon>Mycobacteriales</taxon>
        <taxon>Lawsonellaceae</taxon>
        <taxon>Lawsonella</taxon>
    </lineage>
</organism>
<evidence type="ECO:0000256" key="8">
    <source>
        <dbReference type="SAM" id="MobiDB-lite"/>
    </source>
</evidence>
<evidence type="ECO:0000256" key="3">
    <source>
        <dbReference type="ARBA" id="ARBA00022989"/>
    </source>
</evidence>
<keyword evidence="3 7" id="KW-1133">Transmembrane helix</keyword>
<keyword evidence="2 7" id="KW-0812">Transmembrane</keyword>
<comment type="subcellular location">
    <subcellularLocation>
        <location evidence="7">Cell membrane</location>
        <topology evidence="7">Single-pass membrane protein</topology>
    </subcellularLocation>
</comment>
<sequence length="426" mass="46063">MGRHSKGIDPQDYTEESSIVAESSDKHAAPSDNAEGYSNDANNISSQSGKTVKSRRFSIVSGVVLLVVVLFAGAMLYHHRNRHSYPDFEGPGTGSVLVEVTPGASAASLAPTLVEMGVVKSTGAFIQAANDNPRITSMQPGYYQLRKKMAAVKAVEKLLDPSNRAGAVNLPGGVTLEDVHVVHGKTFGIYHHLSVASCYMNAQKKHCISSAAFRNAVAKANPAQLGVPEWAYHAVAHAKYPDRKIEGLILPGVHVFNPTHSPLQIIHDLVTASAEIYQQSGLVEAAKKQKLSPYEIVTGASLIQREVGVSDYGKVARVIVNRLNRDQPLQFDSTVNYGLSEQQVATTDADRAAVTPWNTYAKKGLPATPICSPTMDAVHAMENPTPGDWLYFVTVDKRGTTKFNATLKGHERDIKEAHRNGVFDSQ</sequence>
<comment type="caution">
    <text evidence="9">The sequence shown here is derived from an EMBL/GenBank/DDBJ whole genome shotgun (WGS) entry which is preliminary data.</text>
</comment>
<comment type="function">
    <text evidence="7">Functions as a peptidoglycan terminase that cleaves nascent peptidoglycan strands endolytically to terminate their elongation.</text>
</comment>
<feature type="site" description="Important for catalytic activity" evidence="7">
    <location>
        <position position="306"/>
    </location>
</feature>
<keyword evidence="5 7" id="KW-0456">Lyase</keyword>
<dbReference type="GO" id="GO:0009252">
    <property type="term" value="P:peptidoglycan biosynthetic process"/>
    <property type="evidence" value="ECO:0007669"/>
    <property type="project" value="UniProtKB-UniRule"/>
</dbReference>
<dbReference type="EC" id="4.2.2.29" evidence="7"/>
<keyword evidence="4 7" id="KW-0472">Membrane</keyword>
<evidence type="ECO:0000313" key="9">
    <source>
        <dbReference type="EMBL" id="PZP89910.1"/>
    </source>
</evidence>
<accession>A0A2W5IDQ7</accession>
<dbReference type="Proteomes" id="UP000248606">
    <property type="component" value="Unassembled WGS sequence"/>
</dbReference>
<comment type="catalytic activity">
    <reaction evidence="7">
        <text>a peptidoglycan chain = a peptidoglycan chain with N-acetyl-1,6-anhydromuramyl-[peptide] at the reducing end + a peptidoglycan chain with N-acetylglucosamine at the non-reducing end.</text>
        <dbReference type="EC" id="4.2.2.29"/>
    </reaction>
</comment>
<dbReference type="Gene3D" id="3.30.1490.480">
    <property type="entry name" value="Endolytic murein transglycosylase"/>
    <property type="match status" value="1"/>
</dbReference>
<dbReference type="EMBL" id="QFOZ01000001">
    <property type="protein sequence ID" value="PZP89910.1"/>
    <property type="molecule type" value="Genomic_DNA"/>
</dbReference>
<reference evidence="9 10" key="1">
    <citation type="submission" date="2017-08" db="EMBL/GenBank/DDBJ databases">
        <title>Infants hospitalized years apart are colonized by the same room-sourced microbial strains.</title>
        <authorList>
            <person name="Brooks B."/>
            <person name="Olm M.R."/>
            <person name="Firek B.A."/>
            <person name="Baker R."/>
            <person name="Thomas B.C."/>
            <person name="Morowitz M.J."/>
            <person name="Banfield J.F."/>
        </authorList>
    </citation>
    <scope>NUCLEOTIDE SEQUENCE [LARGE SCALE GENOMIC DNA]</scope>
    <source>
        <strain evidence="9">S2_006_000_R1_57</strain>
    </source>
</reference>
<dbReference type="RefSeq" id="WP_290595294.1">
    <property type="nucleotide sequence ID" value="NZ_CAKZIO010000003.1"/>
</dbReference>
<dbReference type="GO" id="GO:0008932">
    <property type="term" value="F:lytic endotransglycosylase activity"/>
    <property type="evidence" value="ECO:0007669"/>
    <property type="project" value="UniProtKB-UniRule"/>
</dbReference>
<evidence type="ECO:0000256" key="6">
    <source>
        <dbReference type="ARBA" id="ARBA00023316"/>
    </source>
</evidence>
<proteinExistence type="inferred from homology"/>
<dbReference type="GO" id="GO:0071555">
    <property type="term" value="P:cell wall organization"/>
    <property type="evidence" value="ECO:0007669"/>
    <property type="project" value="UniProtKB-KW"/>
</dbReference>
<dbReference type="PANTHER" id="PTHR30518">
    <property type="entry name" value="ENDOLYTIC MUREIN TRANSGLYCOSYLASE"/>
    <property type="match status" value="1"/>
</dbReference>
<dbReference type="GO" id="GO:0005886">
    <property type="term" value="C:plasma membrane"/>
    <property type="evidence" value="ECO:0007669"/>
    <property type="project" value="UniProtKB-SubCell"/>
</dbReference>
<dbReference type="PANTHER" id="PTHR30518:SF2">
    <property type="entry name" value="ENDOLYTIC MUREIN TRANSGLYCOSYLASE"/>
    <property type="match status" value="1"/>
</dbReference>
<evidence type="ECO:0000256" key="7">
    <source>
        <dbReference type="HAMAP-Rule" id="MF_02065"/>
    </source>
</evidence>
<evidence type="ECO:0000256" key="1">
    <source>
        <dbReference type="ARBA" id="ARBA00022475"/>
    </source>
</evidence>